<evidence type="ECO:0000259" key="8">
    <source>
        <dbReference type="Pfam" id="PF02308"/>
    </source>
</evidence>
<keyword evidence="6 7" id="KW-0472">Membrane</keyword>
<keyword evidence="7" id="KW-0997">Cell inner membrane</keyword>
<evidence type="ECO:0000256" key="7">
    <source>
        <dbReference type="RuleBase" id="RU365041"/>
    </source>
</evidence>
<keyword evidence="5 7" id="KW-1133">Transmembrane helix</keyword>
<dbReference type="Proteomes" id="UP000198908">
    <property type="component" value="Unassembled WGS sequence"/>
</dbReference>
<keyword evidence="10" id="KW-1185">Reference proteome</keyword>
<feature type="transmembrane region" description="Helical" evidence="7">
    <location>
        <begin position="139"/>
        <end position="160"/>
    </location>
</feature>
<dbReference type="GO" id="GO:0005886">
    <property type="term" value="C:plasma membrane"/>
    <property type="evidence" value="ECO:0007669"/>
    <property type="project" value="UniProtKB-SubCell"/>
</dbReference>
<dbReference type="InterPro" id="IPR003416">
    <property type="entry name" value="MgtC/SapB/SrpB/YhiD_fam"/>
</dbReference>
<feature type="domain" description="MgtC/SapB/SrpB/YhiD N-terminal" evidence="8">
    <location>
        <begin position="35"/>
        <end position="162"/>
    </location>
</feature>
<name>A0A1G7D035_9BURK</name>
<dbReference type="InterPro" id="IPR049177">
    <property type="entry name" value="MgtC_SapB_SrpB_YhiD_N"/>
</dbReference>
<gene>
    <name evidence="9" type="ORF">SAMN05421548_15014</name>
</gene>
<organism evidence="9 10">
    <name type="scientific">Paraburkholderia lycopersici</name>
    <dbReference type="NCBI Taxonomy" id="416944"/>
    <lineage>
        <taxon>Bacteria</taxon>
        <taxon>Pseudomonadati</taxon>
        <taxon>Pseudomonadota</taxon>
        <taxon>Betaproteobacteria</taxon>
        <taxon>Burkholderiales</taxon>
        <taxon>Burkholderiaceae</taxon>
        <taxon>Paraburkholderia</taxon>
    </lineage>
</organism>
<evidence type="ECO:0000256" key="3">
    <source>
        <dbReference type="ARBA" id="ARBA00022475"/>
    </source>
</evidence>
<dbReference type="PANTHER" id="PTHR33778:SF1">
    <property type="entry name" value="MAGNESIUM TRANSPORTER YHID-RELATED"/>
    <property type="match status" value="1"/>
</dbReference>
<dbReference type="EMBL" id="FMYQ01000050">
    <property type="protein sequence ID" value="SDE45064.1"/>
    <property type="molecule type" value="Genomic_DNA"/>
</dbReference>
<feature type="transmembrane region" description="Helical" evidence="7">
    <location>
        <begin position="60"/>
        <end position="78"/>
    </location>
</feature>
<proteinExistence type="inferred from homology"/>
<evidence type="ECO:0000256" key="1">
    <source>
        <dbReference type="ARBA" id="ARBA00004651"/>
    </source>
</evidence>
<dbReference type="STRING" id="416944.SAMN05421548_15014"/>
<feature type="transmembrane region" description="Helical" evidence="7">
    <location>
        <begin position="31"/>
        <end position="48"/>
    </location>
</feature>
<dbReference type="RefSeq" id="WP_092006370.1">
    <property type="nucleotide sequence ID" value="NZ_FMYQ01000050.1"/>
</dbReference>
<evidence type="ECO:0000256" key="6">
    <source>
        <dbReference type="ARBA" id="ARBA00023136"/>
    </source>
</evidence>
<dbReference type="PANTHER" id="PTHR33778">
    <property type="entry name" value="PROTEIN MGTC"/>
    <property type="match status" value="1"/>
</dbReference>
<reference evidence="10" key="1">
    <citation type="submission" date="2016-09" db="EMBL/GenBank/DDBJ databases">
        <authorList>
            <person name="Varghese N."/>
            <person name="Submissions S."/>
        </authorList>
    </citation>
    <scope>NUCLEOTIDE SEQUENCE [LARGE SCALE GENOMIC DNA]</scope>
    <source>
        <strain evidence="10">TNe-862</strain>
    </source>
</reference>
<evidence type="ECO:0000256" key="2">
    <source>
        <dbReference type="ARBA" id="ARBA00009298"/>
    </source>
</evidence>
<keyword evidence="3" id="KW-1003">Cell membrane</keyword>
<evidence type="ECO:0000313" key="10">
    <source>
        <dbReference type="Proteomes" id="UP000198908"/>
    </source>
</evidence>
<comment type="similarity">
    <text evidence="2 7">Belongs to the MgtC/SapB family.</text>
</comment>
<dbReference type="OrthoDB" id="9811198at2"/>
<dbReference type="PRINTS" id="PR01837">
    <property type="entry name" value="MGTCSAPBPROT"/>
</dbReference>
<evidence type="ECO:0000256" key="5">
    <source>
        <dbReference type="ARBA" id="ARBA00022989"/>
    </source>
</evidence>
<keyword evidence="4 7" id="KW-0812">Transmembrane</keyword>
<dbReference type="AlphaFoldDB" id="A0A1G7D035"/>
<evidence type="ECO:0000313" key="9">
    <source>
        <dbReference type="EMBL" id="SDE45064.1"/>
    </source>
</evidence>
<feature type="transmembrane region" description="Helical" evidence="7">
    <location>
        <begin position="90"/>
        <end position="110"/>
    </location>
</feature>
<dbReference type="Pfam" id="PF02308">
    <property type="entry name" value="MgtC"/>
    <property type="match status" value="1"/>
</dbReference>
<accession>A0A1G7D035</accession>
<comment type="subcellular location">
    <subcellularLocation>
        <location evidence="7">Cell inner membrane</location>
        <topology evidence="7">Multi-pass membrane protein</topology>
    </subcellularLocation>
    <subcellularLocation>
        <location evidence="1">Cell membrane</location>
        <topology evidence="1">Multi-pass membrane protein</topology>
    </subcellularLocation>
</comment>
<evidence type="ECO:0000256" key="4">
    <source>
        <dbReference type="ARBA" id="ARBA00022692"/>
    </source>
</evidence>
<protein>
    <recommendedName>
        <fullName evidence="7">Protein MgtC</fullName>
    </recommendedName>
</protein>
<sequence>MRIAVTYCEATPILIYPPHEPDALIVSWPDFAARLAVAIVAGALIGLNRGETGNAAGLRTTMLVCLAMLQVNVLLLQHGKAQDSFITLDLMRLPLGILSGVGFIGAGSILRKDGLVQGVTTAATMWYVTVVGLCAGGGQYVLAIAGTLLGLVVLQTLDHLEDFLPRGRRAYVTLGHDAGDDARKLLDDALSGRRCRVVLRGVTHHTAETASHQRLDALFEVRWRARPDDDAMEAALSALVACMHEEASWSNER</sequence>